<reference evidence="3" key="1">
    <citation type="submission" date="2019-02" db="EMBL/GenBank/DDBJ databases">
        <authorList>
            <person name="Li S.-H."/>
        </authorList>
    </citation>
    <scope>NUCLEOTIDE SEQUENCE</scope>
    <source>
        <strain evidence="3">IMCC8485</strain>
    </source>
</reference>
<keyword evidence="4" id="KW-1185">Reference proteome</keyword>
<dbReference type="InterPro" id="IPR000073">
    <property type="entry name" value="AB_hydrolase_1"/>
</dbReference>
<protein>
    <submittedName>
        <fullName evidence="3">Alpha/beta hydrolase</fullName>
    </submittedName>
</protein>
<dbReference type="Pfam" id="PF12697">
    <property type="entry name" value="Abhydrolase_6"/>
    <property type="match status" value="1"/>
</dbReference>
<dbReference type="EMBL" id="SHNP01000004">
    <property type="protein sequence ID" value="MCX2974492.1"/>
    <property type="molecule type" value="Genomic_DNA"/>
</dbReference>
<dbReference type="Gene3D" id="3.40.50.1820">
    <property type="entry name" value="alpha/beta hydrolase"/>
    <property type="match status" value="1"/>
</dbReference>
<gene>
    <name evidence="3" type="ORF">EYC87_12940</name>
</gene>
<organism evidence="3 4">
    <name type="scientific">Candidatus Seongchinamella marina</name>
    <dbReference type="NCBI Taxonomy" id="2518990"/>
    <lineage>
        <taxon>Bacteria</taxon>
        <taxon>Pseudomonadati</taxon>
        <taxon>Pseudomonadota</taxon>
        <taxon>Gammaproteobacteria</taxon>
        <taxon>Cellvibrionales</taxon>
        <taxon>Halieaceae</taxon>
        <taxon>Seongchinamella</taxon>
    </lineage>
</organism>
<evidence type="ECO:0000313" key="3">
    <source>
        <dbReference type="EMBL" id="MCX2974492.1"/>
    </source>
</evidence>
<dbReference type="PANTHER" id="PTHR43798">
    <property type="entry name" value="MONOACYLGLYCEROL LIPASE"/>
    <property type="match status" value="1"/>
</dbReference>
<dbReference type="PANTHER" id="PTHR43798:SF31">
    <property type="entry name" value="AB HYDROLASE SUPERFAMILY PROTEIN YCLE"/>
    <property type="match status" value="1"/>
</dbReference>
<sequence>MREYRLDVGDVELAVVEWPGSDSAAPASPVLLLHATGFHSRCWNQVVKHLSGRHVFAVDLRYHGNSGSTGEADWNVLANDISVLVERLDLHDIIGVGHSVGGYMVARAAAAHRDRFKQLVLIDPVITAPETYEFSREMAAKINAEDHPVARRRNRWQDANEMYLHFKDRAPFSTWQTDVLRDYCDYALQPATGGDFQQLLCDPANEASVYTSQAYSDAVLQDLPRLHLPIALLRAKYTGIHTGDFSNSPTWPELASALPDCEDHYLPQLNHFIPMQDPALVAKFIEQALIR</sequence>
<evidence type="ECO:0000259" key="2">
    <source>
        <dbReference type="Pfam" id="PF12697"/>
    </source>
</evidence>
<dbReference type="InterPro" id="IPR050266">
    <property type="entry name" value="AB_hydrolase_sf"/>
</dbReference>
<evidence type="ECO:0000313" key="4">
    <source>
        <dbReference type="Proteomes" id="UP001143307"/>
    </source>
</evidence>
<name>A0ABT3SYT9_9GAMM</name>
<dbReference type="Proteomes" id="UP001143307">
    <property type="component" value="Unassembled WGS sequence"/>
</dbReference>
<dbReference type="SUPFAM" id="SSF53474">
    <property type="entry name" value="alpha/beta-Hydrolases"/>
    <property type="match status" value="1"/>
</dbReference>
<feature type="domain" description="AB hydrolase-1" evidence="2">
    <location>
        <begin position="30"/>
        <end position="283"/>
    </location>
</feature>
<dbReference type="GO" id="GO:0016787">
    <property type="term" value="F:hydrolase activity"/>
    <property type="evidence" value="ECO:0007669"/>
    <property type="project" value="UniProtKB-KW"/>
</dbReference>
<accession>A0ABT3SYT9</accession>
<evidence type="ECO:0000256" key="1">
    <source>
        <dbReference type="ARBA" id="ARBA00022801"/>
    </source>
</evidence>
<comment type="caution">
    <text evidence="3">The sequence shown here is derived from an EMBL/GenBank/DDBJ whole genome shotgun (WGS) entry which is preliminary data.</text>
</comment>
<proteinExistence type="predicted"/>
<dbReference type="RefSeq" id="WP_279253257.1">
    <property type="nucleotide sequence ID" value="NZ_SHNP01000004.1"/>
</dbReference>
<keyword evidence="1 3" id="KW-0378">Hydrolase</keyword>
<dbReference type="InterPro" id="IPR029058">
    <property type="entry name" value="AB_hydrolase_fold"/>
</dbReference>